<reference evidence="2" key="1">
    <citation type="submission" date="2022-08" db="EMBL/GenBank/DDBJ databases">
        <authorList>
            <person name="Tistechok S."/>
            <person name="Samborskyy M."/>
            <person name="Roman I."/>
        </authorList>
    </citation>
    <scope>NUCLEOTIDE SEQUENCE</scope>
    <source>
        <strain evidence="2">DSM 103496</strain>
    </source>
</reference>
<gene>
    <name evidence="2" type="ORF">NZH93_21395</name>
</gene>
<evidence type="ECO:0000313" key="2">
    <source>
        <dbReference type="EMBL" id="MCS7479425.1"/>
    </source>
</evidence>
<accession>A0A9X2VMP3</accession>
<comment type="caution">
    <text evidence="2">The sequence shown here is derived from an EMBL/GenBank/DDBJ whole genome shotgun (WGS) entry which is preliminary data.</text>
</comment>
<name>A0A9X2VMP3_9PSEU</name>
<organism evidence="2 3">
    <name type="scientific">Umezawaea endophytica</name>
    <dbReference type="NCBI Taxonomy" id="1654476"/>
    <lineage>
        <taxon>Bacteria</taxon>
        <taxon>Bacillati</taxon>
        <taxon>Actinomycetota</taxon>
        <taxon>Actinomycetes</taxon>
        <taxon>Pseudonocardiales</taxon>
        <taxon>Pseudonocardiaceae</taxon>
        <taxon>Umezawaea</taxon>
    </lineage>
</organism>
<keyword evidence="1" id="KW-0472">Membrane</keyword>
<dbReference type="RefSeq" id="WP_259624929.1">
    <property type="nucleotide sequence ID" value="NZ_JANYMP010000010.1"/>
</dbReference>
<dbReference type="Proteomes" id="UP001141259">
    <property type="component" value="Unassembled WGS sequence"/>
</dbReference>
<sequence length="321" mass="34319">MNLSDLTEVLRDHAPRADAQVTARLAGVRARVAASRRRRAVGAAACVVLALVGVVYAVVPRAERSSEPATPERSFPEYQAGTRLAAQAWAELPSSSVVLRFVPKSLDFKVFVRCDIGQGVDLPMKLVIDGDEVLAGGCGTASGSSDWGTRGAEVGKPVVVTLTVGDEAVDHSRPSSPVTMPRPSSGAFGIAVGEAVPVDRYPFPPRPETLAEMPPPLTDPTFVVSADPADPDSPREFSIAWPGERFLHAQVNTPGRVRVLVNDVLVTDFFSWDYGIAGTQSMSSKDWGRVHGIAVAAGDPVRITVIPERLSGDWRVWLGEY</sequence>
<proteinExistence type="predicted"/>
<feature type="transmembrane region" description="Helical" evidence="1">
    <location>
        <begin position="40"/>
        <end position="59"/>
    </location>
</feature>
<evidence type="ECO:0000256" key="1">
    <source>
        <dbReference type="SAM" id="Phobius"/>
    </source>
</evidence>
<evidence type="ECO:0000313" key="3">
    <source>
        <dbReference type="Proteomes" id="UP001141259"/>
    </source>
</evidence>
<keyword evidence="1" id="KW-0812">Transmembrane</keyword>
<protein>
    <submittedName>
        <fullName evidence="2">Uncharacterized protein</fullName>
    </submittedName>
</protein>
<keyword evidence="3" id="KW-1185">Reference proteome</keyword>
<dbReference type="EMBL" id="JANYMP010000010">
    <property type="protein sequence ID" value="MCS7479425.1"/>
    <property type="molecule type" value="Genomic_DNA"/>
</dbReference>
<keyword evidence="1" id="KW-1133">Transmembrane helix</keyword>
<dbReference type="AlphaFoldDB" id="A0A9X2VMP3"/>